<gene>
    <name evidence="5" type="ORF">E1288_03420</name>
</gene>
<reference evidence="5 6" key="1">
    <citation type="submission" date="2019-03" db="EMBL/GenBank/DDBJ databases">
        <title>Draft genome sequences of novel Actinobacteria.</title>
        <authorList>
            <person name="Sahin N."/>
            <person name="Ay H."/>
            <person name="Saygin H."/>
        </authorList>
    </citation>
    <scope>NUCLEOTIDE SEQUENCE [LARGE SCALE GENOMIC DNA]</scope>
    <source>
        <strain evidence="5 6">7K502</strain>
    </source>
</reference>
<evidence type="ECO:0000313" key="6">
    <source>
        <dbReference type="Proteomes" id="UP000294947"/>
    </source>
</evidence>
<dbReference type="Gene3D" id="1.10.10.60">
    <property type="entry name" value="Homeodomain-like"/>
    <property type="match status" value="2"/>
</dbReference>
<keyword evidence="6" id="KW-1185">Reference proteome</keyword>
<evidence type="ECO:0000313" key="5">
    <source>
        <dbReference type="EMBL" id="TDD55511.1"/>
    </source>
</evidence>
<comment type="caution">
    <text evidence="5">The sequence shown here is derived from an EMBL/GenBank/DDBJ whole genome shotgun (WGS) entry which is preliminary data.</text>
</comment>
<keyword evidence="3" id="KW-0804">Transcription</keyword>
<keyword evidence="2" id="KW-0238">DNA-binding</keyword>
<evidence type="ECO:0000256" key="1">
    <source>
        <dbReference type="ARBA" id="ARBA00023015"/>
    </source>
</evidence>
<dbReference type="InterPro" id="IPR018062">
    <property type="entry name" value="HTH_AraC-typ_CS"/>
</dbReference>
<accession>A0A4R4ZAU8</accession>
<dbReference type="InterPro" id="IPR009057">
    <property type="entry name" value="Homeodomain-like_sf"/>
</dbReference>
<dbReference type="Pfam" id="PF12833">
    <property type="entry name" value="HTH_18"/>
    <property type="match status" value="1"/>
</dbReference>
<dbReference type="PANTHER" id="PTHR46796:SF2">
    <property type="entry name" value="TRANSCRIPTIONAL REGULATORY PROTEIN"/>
    <property type="match status" value="1"/>
</dbReference>
<dbReference type="AlphaFoldDB" id="A0A4R4ZAU8"/>
<organism evidence="5 6">
    <name type="scientific">Saccharopolyspora elongata</name>
    <dbReference type="NCBI Taxonomy" id="2530387"/>
    <lineage>
        <taxon>Bacteria</taxon>
        <taxon>Bacillati</taxon>
        <taxon>Actinomycetota</taxon>
        <taxon>Actinomycetes</taxon>
        <taxon>Pseudonocardiales</taxon>
        <taxon>Pseudonocardiaceae</taxon>
        <taxon>Saccharopolyspora</taxon>
    </lineage>
</organism>
<dbReference type="PROSITE" id="PS01124">
    <property type="entry name" value="HTH_ARAC_FAMILY_2"/>
    <property type="match status" value="1"/>
</dbReference>
<dbReference type="GO" id="GO:0003700">
    <property type="term" value="F:DNA-binding transcription factor activity"/>
    <property type="evidence" value="ECO:0007669"/>
    <property type="project" value="InterPro"/>
</dbReference>
<evidence type="ECO:0000256" key="2">
    <source>
        <dbReference type="ARBA" id="ARBA00023125"/>
    </source>
</evidence>
<evidence type="ECO:0000256" key="3">
    <source>
        <dbReference type="ARBA" id="ARBA00023163"/>
    </source>
</evidence>
<dbReference type="PANTHER" id="PTHR46796">
    <property type="entry name" value="HTH-TYPE TRANSCRIPTIONAL ACTIVATOR RHAS-RELATED"/>
    <property type="match status" value="1"/>
</dbReference>
<dbReference type="SUPFAM" id="SSF46689">
    <property type="entry name" value="Homeodomain-like"/>
    <property type="match status" value="2"/>
</dbReference>
<dbReference type="GO" id="GO:0043565">
    <property type="term" value="F:sequence-specific DNA binding"/>
    <property type="evidence" value="ECO:0007669"/>
    <property type="project" value="InterPro"/>
</dbReference>
<protein>
    <submittedName>
        <fullName evidence="5">AraC family transcriptional regulator</fullName>
    </submittedName>
</protein>
<evidence type="ECO:0000259" key="4">
    <source>
        <dbReference type="PROSITE" id="PS01124"/>
    </source>
</evidence>
<dbReference type="Proteomes" id="UP000294947">
    <property type="component" value="Unassembled WGS sequence"/>
</dbReference>
<name>A0A4R4ZAU8_9PSEU</name>
<proteinExistence type="predicted"/>
<feature type="domain" description="HTH araC/xylS-type" evidence="4">
    <location>
        <begin position="64"/>
        <end position="162"/>
    </location>
</feature>
<keyword evidence="1" id="KW-0805">Transcription regulation</keyword>
<dbReference type="PROSITE" id="PS00041">
    <property type="entry name" value="HTH_ARAC_FAMILY_1"/>
    <property type="match status" value="1"/>
</dbReference>
<dbReference type="OrthoDB" id="9816011at2"/>
<dbReference type="PRINTS" id="PR00032">
    <property type="entry name" value="HTHARAC"/>
</dbReference>
<dbReference type="InterPro" id="IPR050204">
    <property type="entry name" value="AraC_XylS_family_regulators"/>
</dbReference>
<dbReference type="InterPro" id="IPR020449">
    <property type="entry name" value="Tscrpt_reg_AraC-type_HTH"/>
</dbReference>
<dbReference type="SMART" id="SM00342">
    <property type="entry name" value="HTH_ARAC"/>
    <property type="match status" value="1"/>
</dbReference>
<sequence>MPTANRGRDTGAPRARRILGGAVARTWEGRGVTRRIDDAIGTGRAELAQTEPTSAATSWHTAVERAVQQMRENLADPQYLADHARAGLFSPFHFHRVFRNVTAATPGRFLAALRIAEAQRLLIRSPLRVTDIAARVGYSSLSTFTTQFARLVGLSPRQFRAMAIEFGDRPLAALAARAPAAPSGHDAVPVVVDGADDGILFVGLFHHGIPQGAPVSCAVRPTPGPVRLRRPRDGEYHVLAVCFDPDVRIAESLDHRHDCRVVAVGSMTVPGGRACHLRLRRPRPTDPPVVLALPLLG</sequence>
<dbReference type="InterPro" id="IPR018060">
    <property type="entry name" value="HTH_AraC"/>
</dbReference>
<dbReference type="EMBL" id="SMKW01000003">
    <property type="protein sequence ID" value="TDD55511.1"/>
    <property type="molecule type" value="Genomic_DNA"/>
</dbReference>